<keyword evidence="2" id="KW-1185">Reference proteome</keyword>
<evidence type="ECO:0000313" key="1">
    <source>
        <dbReference type="EMBL" id="MPC88777.1"/>
    </source>
</evidence>
<proteinExistence type="predicted"/>
<name>A0A5B7J5J6_PORTR</name>
<accession>A0A5B7J5J6</accession>
<dbReference type="EMBL" id="VSRR010078929">
    <property type="protein sequence ID" value="MPC88777.1"/>
    <property type="molecule type" value="Genomic_DNA"/>
</dbReference>
<dbReference type="AlphaFoldDB" id="A0A5B7J5J6"/>
<organism evidence="1 2">
    <name type="scientific">Portunus trituberculatus</name>
    <name type="common">Swimming crab</name>
    <name type="synonym">Neptunus trituberculatus</name>
    <dbReference type="NCBI Taxonomy" id="210409"/>
    <lineage>
        <taxon>Eukaryota</taxon>
        <taxon>Metazoa</taxon>
        <taxon>Ecdysozoa</taxon>
        <taxon>Arthropoda</taxon>
        <taxon>Crustacea</taxon>
        <taxon>Multicrustacea</taxon>
        <taxon>Malacostraca</taxon>
        <taxon>Eumalacostraca</taxon>
        <taxon>Eucarida</taxon>
        <taxon>Decapoda</taxon>
        <taxon>Pleocyemata</taxon>
        <taxon>Brachyura</taxon>
        <taxon>Eubrachyura</taxon>
        <taxon>Portunoidea</taxon>
        <taxon>Portunidae</taxon>
        <taxon>Portuninae</taxon>
        <taxon>Portunus</taxon>
    </lineage>
</organism>
<comment type="caution">
    <text evidence="1">The sequence shown here is derived from an EMBL/GenBank/DDBJ whole genome shotgun (WGS) entry which is preliminary data.</text>
</comment>
<dbReference type="Proteomes" id="UP000324222">
    <property type="component" value="Unassembled WGS sequence"/>
</dbReference>
<evidence type="ECO:0000313" key="2">
    <source>
        <dbReference type="Proteomes" id="UP000324222"/>
    </source>
</evidence>
<protein>
    <submittedName>
        <fullName evidence="1">Uncharacterized protein</fullName>
    </submittedName>
</protein>
<sequence length="100" mass="11657">MVNRRSSPEGLTNDLLWPLKIDVARDQNISEYWSRSLHDRYTGHHDPPLSFLVFLLVIGKDILLNRQTENKKRQDAIDSMRTRPTFAARKLITTNSESYS</sequence>
<gene>
    <name evidence="1" type="ORF">E2C01_083698</name>
</gene>
<reference evidence="1 2" key="1">
    <citation type="submission" date="2019-05" db="EMBL/GenBank/DDBJ databases">
        <title>Another draft genome of Portunus trituberculatus and its Hox gene families provides insights of decapod evolution.</title>
        <authorList>
            <person name="Jeong J.-H."/>
            <person name="Song I."/>
            <person name="Kim S."/>
            <person name="Choi T."/>
            <person name="Kim D."/>
            <person name="Ryu S."/>
            <person name="Kim W."/>
        </authorList>
    </citation>
    <scope>NUCLEOTIDE SEQUENCE [LARGE SCALE GENOMIC DNA]</scope>
    <source>
        <tissue evidence="1">Muscle</tissue>
    </source>
</reference>